<dbReference type="Gene3D" id="1.10.238.10">
    <property type="entry name" value="EF-hand"/>
    <property type="match status" value="1"/>
</dbReference>
<dbReference type="InterPro" id="IPR017946">
    <property type="entry name" value="PLC-like_Pdiesterase_TIM-brl"/>
</dbReference>
<dbReference type="PRINTS" id="PR00390">
    <property type="entry name" value="PHPHLIPASEC"/>
</dbReference>
<reference evidence="14" key="1">
    <citation type="submission" date="2021-01" db="EMBL/GenBank/DDBJ databases">
        <authorList>
            <person name="Corre E."/>
            <person name="Pelletier E."/>
            <person name="Niang G."/>
            <person name="Scheremetjew M."/>
            <person name="Finn R."/>
            <person name="Kale V."/>
            <person name="Holt S."/>
            <person name="Cochrane G."/>
            <person name="Meng A."/>
            <person name="Brown T."/>
            <person name="Cohen L."/>
        </authorList>
    </citation>
    <scope>NUCLEOTIDE SEQUENCE</scope>
    <source>
        <strain evidence="14">CCMP1897</strain>
    </source>
</reference>
<dbReference type="InterPro" id="IPR011992">
    <property type="entry name" value="EF-hand-dom_pair"/>
</dbReference>
<dbReference type="PANTHER" id="PTHR10336">
    <property type="entry name" value="PHOSPHOINOSITIDE-SPECIFIC PHOSPHOLIPASE C FAMILY PROTEIN"/>
    <property type="match status" value="1"/>
</dbReference>
<dbReference type="InterPro" id="IPR011993">
    <property type="entry name" value="PH-like_dom_sf"/>
</dbReference>
<feature type="domain" description="EF-hand" evidence="12">
    <location>
        <begin position="121"/>
        <end position="156"/>
    </location>
</feature>
<dbReference type="PROSITE" id="PS50008">
    <property type="entry name" value="PIPLC_Y_DOMAIN"/>
    <property type="match status" value="1"/>
</dbReference>
<dbReference type="AlphaFoldDB" id="A0A6U9R208"/>
<evidence type="ECO:0000313" key="16">
    <source>
        <dbReference type="EMBL" id="CAE0610851.1"/>
    </source>
</evidence>
<feature type="domain" description="C2" evidence="10">
    <location>
        <begin position="599"/>
        <end position="730"/>
    </location>
</feature>
<feature type="compositionally biased region" description="Polar residues" evidence="8">
    <location>
        <begin position="450"/>
        <end position="461"/>
    </location>
</feature>
<evidence type="ECO:0000256" key="2">
    <source>
        <dbReference type="ARBA" id="ARBA00012368"/>
    </source>
</evidence>
<dbReference type="PROSITE" id="PS50007">
    <property type="entry name" value="PIPLC_X_DOMAIN"/>
    <property type="match status" value="1"/>
</dbReference>
<dbReference type="EMBL" id="HBIS01005180">
    <property type="protein sequence ID" value="CAE0610840.1"/>
    <property type="molecule type" value="Transcribed_RNA"/>
</dbReference>
<gene>
    <name evidence="13" type="ORF">PSAL00342_LOCUS4675</name>
    <name evidence="14" type="ORF">PSAL00342_LOCUS4680</name>
    <name evidence="15" type="ORF">PSAL00342_LOCUS4683</name>
    <name evidence="16" type="ORF">PSAL00342_LOCUS4686</name>
</gene>
<dbReference type="GO" id="GO:0005509">
    <property type="term" value="F:calcium ion binding"/>
    <property type="evidence" value="ECO:0007669"/>
    <property type="project" value="InterPro"/>
</dbReference>
<dbReference type="Pfam" id="PF00169">
    <property type="entry name" value="PH"/>
    <property type="match status" value="1"/>
</dbReference>
<dbReference type="Pfam" id="PF00168">
    <property type="entry name" value="C2"/>
    <property type="match status" value="1"/>
</dbReference>
<keyword evidence="5 7" id="KW-0443">Lipid metabolism</keyword>
<dbReference type="GO" id="GO:0048015">
    <property type="term" value="P:phosphatidylinositol-mediated signaling"/>
    <property type="evidence" value="ECO:0007669"/>
    <property type="project" value="TreeGrafter"/>
</dbReference>
<dbReference type="EMBL" id="HBIS01005185">
    <property type="protein sequence ID" value="CAE0610845.1"/>
    <property type="molecule type" value="Transcribed_RNA"/>
</dbReference>
<keyword evidence="6" id="KW-0807">Transducer</keyword>
<keyword evidence="4 7" id="KW-0442">Lipid degradation</keyword>
<dbReference type="EC" id="3.1.4.11" evidence="2 7"/>
<dbReference type="PANTHER" id="PTHR10336:SF36">
    <property type="entry name" value="1-PHOSPHATIDYLINOSITOL 4,5-BISPHOSPHATE PHOSPHODIESTERASE BETA-4"/>
    <property type="match status" value="1"/>
</dbReference>
<dbReference type="InterPro" id="IPR000008">
    <property type="entry name" value="C2_dom"/>
</dbReference>
<accession>A0A6U9R208</accession>
<proteinExistence type="predicted"/>
<keyword evidence="3 7" id="KW-0378">Hydrolase</keyword>
<dbReference type="SUPFAM" id="SSF49562">
    <property type="entry name" value="C2 domain (Calcium/lipid-binding domain, CaLB)"/>
    <property type="match status" value="1"/>
</dbReference>
<dbReference type="CDD" id="cd00275">
    <property type="entry name" value="C2_PLC_like"/>
    <property type="match status" value="1"/>
</dbReference>
<dbReference type="InterPro" id="IPR001711">
    <property type="entry name" value="PLipase_C_Pinositol-sp_Y"/>
</dbReference>
<dbReference type="InterPro" id="IPR001849">
    <property type="entry name" value="PH_domain"/>
</dbReference>
<dbReference type="Gene3D" id="2.30.29.30">
    <property type="entry name" value="Pleckstrin-homology domain (PH domain)/Phosphotyrosine-binding domain (PTB)"/>
    <property type="match status" value="1"/>
</dbReference>
<dbReference type="SMART" id="SM00239">
    <property type="entry name" value="C2"/>
    <property type="match status" value="1"/>
</dbReference>
<evidence type="ECO:0000256" key="6">
    <source>
        <dbReference type="ARBA" id="ARBA00023224"/>
    </source>
</evidence>
<dbReference type="SUPFAM" id="SSF47473">
    <property type="entry name" value="EF-hand"/>
    <property type="match status" value="1"/>
</dbReference>
<feature type="domain" description="PH" evidence="9">
    <location>
        <begin position="4"/>
        <end position="112"/>
    </location>
</feature>
<dbReference type="Pfam" id="PF00388">
    <property type="entry name" value="PI-PLC-X"/>
    <property type="match status" value="1"/>
</dbReference>
<dbReference type="Gene3D" id="3.20.20.190">
    <property type="entry name" value="Phosphatidylinositol (PI) phosphodiesterase"/>
    <property type="match status" value="1"/>
</dbReference>
<dbReference type="InterPro" id="IPR035892">
    <property type="entry name" value="C2_domain_sf"/>
</dbReference>
<name>A0A6U9R208_9CHLO</name>
<comment type="catalytic activity">
    <reaction evidence="1 7">
        <text>a 1,2-diacyl-sn-glycero-3-phospho-(1D-myo-inositol-4,5-bisphosphate) + H2O = 1D-myo-inositol 1,4,5-trisphosphate + a 1,2-diacyl-sn-glycerol + H(+)</text>
        <dbReference type="Rhea" id="RHEA:33179"/>
        <dbReference type="ChEBI" id="CHEBI:15377"/>
        <dbReference type="ChEBI" id="CHEBI:15378"/>
        <dbReference type="ChEBI" id="CHEBI:17815"/>
        <dbReference type="ChEBI" id="CHEBI:58456"/>
        <dbReference type="ChEBI" id="CHEBI:203600"/>
        <dbReference type="EC" id="3.1.4.11"/>
    </reaction>
</comment>
<dbReference type="EMBL" id="HBIS01005191">
    <property type="protein sequence ID" value="CAE0610851.1"/>
    <property type="molecule type" value="Transcribed_RNA"/>
</dbReference>
<dbReference type="PROSITE" id="PS50004">
    <property type="entry name" value="C2"/>
    <property type="match status" value="1"/>
</dbReference>
<dbReference type="SUPFAM" id="SSF50729">
    <property type="entry name" value="PH domain-like"/>
    <property type="match status" value="1"/>
</dbReference>
<evidence type="ECO:0000256" key="7">
    <source>
        <dbReference type="RuleBase" id="RU361133"/>
    </source>
</evidence>
<dbReference type="PROSITE" id="PS50003">
    <property type="entry name" value="PH_DOMAIN"/>
    <property type="match status" value="1"/>
</dbReference>
<organism evidence="14">
    <name type="scientific">Picocystis salinarum</name>
    <dbReference type="NCBI Taxonomy" id="88271"/>
    <lineage>
        <taxon>Eukaryota</taxon>
        <taxon>Viridiplantae</taxon>
        <taxon>Chlorophyta</taxon>
        <taxon>Picocystophyceae</taxon>
        <taxon>Picocystales</taxon>
        <taxon>Picocystaceae</taxon>
        <taxon>Picocystis</taxon>
    </lineage>
</organism>
<feature type="region of interest" description="Disordered" evidence="8">
    <location>
        <begin position="435"/>
        <end position="467"/>
    </location>
</feature>
<sequence>MSPSVLLSGMLWKRGGSTSKCLRRYEWKEKHVQLLDDGTIYYWSKDEDECLKKRLIATAGGVQKLPKRKEIKFGRYGQHCIMISGQNYVFYFSCASEEERQRWMEAMESTTMLYEGQEMGPTMRALHSLFRLADKDFSGTINSEEAKAIAHRLSSGIPDAELEKTFKKFLKRLKTKELDFHDFVDFWREMSLNEFVKNQFMLAGATNINDCISELQVVEYFRSCGNVDWDMEKMTSTLKEYRRSGSAMKKITADEGCDIFMFSEALYSLTNSVLKSEMYNNVYQDMDQPLTDYWINSSHNTYLTGDQLKSESTIDMYRIALEQGFRCVELDCWDGPDGDPIVYHGYTMTSKLKFEDIITCVKSYSFKKSKYPVILSLENHCSYDQQIRMAEILTNILGDTLVGRLPPERKTVPSPNELFGKIILKGKSTVISLEVEEDEEPEDDERFFESSGTPGESSRASQGVAKGMSKVPQELAQLIMMESVSRHKVKGMWADGVTKIDDMPTVGCCSFSEPTTIKLAGVHAELWREFNRECFSRNYPGGLRFNSSNFNPMLPWSLGCQLVALNIQTHDRPMQLNHGRFLENGECGYVLKPDHLRKPGGVPSMPVDLGPVIGPNGGGSGTLTLTIHCGHLIPKAKHSIGGDRVDPYVKVQVYGPSGVHEKSRTKTVNQNGYSPMWESKFKFNVEDTAVSMLLLSCWDDIPAQPDALVGVFAAPISTLLKGIRFVPIVADDGTQLTVPGGMLPGLICEFEWEAT</sequence>
<dbReference type="GO" id="GO:0016042">
    <property type="term" value="P:lipid catabolic process"/>
    <property type="evidence" value="ECO:0007669"/>
    <property type="project" value="UniProtKB-KW"/>
</dbReference>
<dbReference type="SMART" id="SM00148">
    <property type="entry name" value="PLCXc"/>
    <property type="match status" value="1"/>
</dbReference>
<dbReference type="PROSITE" id="PS50222">
    <property type="entry name" value="EF_HAND_2"/>
    <property type="match status" value="1"/>
</dbReference>
<feature type="domain" description="PI-PLC Y-box" evidence="11">
    <location>
        <begin position="509"/>
        <end position="597"/>
    </location>
</feature>
<feature type="compositionally biased region" description="Acidic residues" evidence="8">
    <location>
        <begin position="435"/>
        <end position="446"/>
    </location>
</feature>
<dbReference type="GO" id="GO:0004435">
    <property type="term" value="F:phosphatidylinositol-4,5-bisphosphate phospholipase C activity"/>
    <property type="evidence" value="ECO:0007669"/>
    <property type="project" value="UniProtKB-EC"/>
</dbReference>
<evidence type="ECO:0000313" key="15">
    <source>
        <dbReference type="EMBL" id="CAE0610848.1"/>
    </source>
</evidence>
<dbReference type="Gene3D" id="2.60.40.150">
    <property type="entry name" value="C2 domain"/>
    <property type="match status" value="1"/>
</dbReference>
<evidence type="ECO:0000259" key="9">
    <source>
        <dbReference type="PROSITE" id="PS50003"/>
    </source>
</evidence>
<dbReference type="SUPFAM" id="SSF51695">
    <property type="entry name" value="PLC-like phosphodiesterases"/>
    <property type="match status" value="1"/>
</dbReference>
<evidence type="ECO:0000259" key="10">
    <source>
        <dbReference type="PROSITE" id="PS50004"/>
    </source>
</evidence>
<evidence type="ECO:0000313" key="14">
    <source>
        <dbReference type="EMBL" id="CAE0610845.1"/>
    </source>
</evidence>
<evidence type="ECO:0000256" key="5">
    <source>
        <dbReference type="ARBA" id="ARBA00023098"/>
    </source>
</evidence>
<dbReference type="EMBL" id="HBIS01005188">
    <property type="protein sequence ID" value="CAE0610848.1"/>
    <property type="molecule type" value="Transcribed_RNA"/>
</dbReference>
<evidence type="ECO:0000259" key="12">
    <source>
        <dbReference type="PROSITE" id="PS50222"/>
    </source>
</evidence>
<evidence type="ECO:0000256" key="3">
    <source>
        <dbReference type="ARBA" id="ARBA00022801"/>
    </source>
</evidence>
<protein>
    <recommendedName>
        <fullName evidence="2 7">Phosphoinositide phospholipase C</fullName>
        <ecNumber evidence="2 7">3.1.4.11</ecNumber>
    </recommendedName>
</protein>
<dbReference type="InterPro" id="IPR002048">
    <property type="entry name" value="EF_hand_dom"/>
</dbReference>
<dbReference type="CDD" id="cd08558">
    <property type="entry name" value="PI-PLCc_eukaryota"/>
    <property type="match status" value="1"/>
</dbReference>
<evidence type="ECO:0000256" key="8">
    <source>
        <dbReference type="SAM" id="MobiDB-lite"/>
    </source>
</evidence>
<dbReference type="GO" id="GO:0051209">
    <property type="term" value="P:release of sequestered calcium ion into cytosol"/>
    <property type="evidence" value="ECO:0007669"/>
    <property type="project" value="TreeGrafter"/>
</dbReference>
<dbReference type="SMART" id="SM00149">
    <property type="entry name" value="PLCYc"/>
    <property type="match status" value="1"/>
</dbReference>
<evidence type="ECO:0000256" key="1">
    <source>
        <dbReference type="ARBA" id="ARBA00001195"/>
    </source>
</evidence>
<dbReference type="SMART" id="SM00233">
    <property type="entry name" value="PH"/>
    <property type="match status" value="1"/>
</dbReference>
<evidence type="ECO:0000259" key="11">
    <source>
        <dbReference type="PROSITE" id="PS50008"/>
    </source>
</evidence>
<evidence type="ECO:0000256" key="4">
    <source>
        <dbReference type="ARBA" id="ARBA00022963"/>
    </source>
</evidence>
<evidence type="ECO:0000313" key="13">
    <source>
        <dbReference type="EMBL" id="CAE0610840.1"/>
    </source>
</evidence>
<dbReference type="InterPro" id="IPR000909">
    <property type="entry name" value="PLipase_C_PInositol-sp_X_dom"/>
</dbReference>
<dbReference type="InterPro" id="IPR001192">
    <property type="entry name" value="PI-PLC_fam"/>
</dbReference>
<dbReference type="Pfam" id="PF00387">
    <property type="entry name" value="PI-PLC-Y"/>
    <property type="match status" value="1"/>
</dbReference>